<accession>A0A2P2P9Z2</accession>
<dbReference type="AlphaFoldDB" id="A0A2P2P9Z2"/>
<organism evidence="1">
    <name type="scientific">Rhizophora mucronata</name>
    <name type="common">Asiatic mangrove</name>
    <dbReference type="NCBI Taxonomy" id="61149"/>
    <lineage>
        <taxon>Eukaryota</taxon>
        <taxon>Viridiplantae</taxon>
        <taxon>Streptophyta</taxon>
        <taxon>Embryophyta</taxon>
        <taxon>Tracheophyta</taxon>
        <taxon>Spermatophyta</taxon>
        <taxon>Magnoliopsida</taxon>
        <taxon>eudicotyledons</taxon>
        <taxon>Gunneridae</taxon>
        <taxon>Pentapetalae</taxon>
        <taxon>rosids</taxon>
        <taxon>fabids</taxon>
        <taxon>Malpighiales</taxon>
        <taxon>Rhizophoraceae</taxon>
        <taxon>Rhizophora</taxon>
    </lineage>
</organism>
<sequence length="38" mass="4084">MTATGTWTYSRNSQAMLLMKGGGKCMMQCLSSCISFAS</sequence>
<dbReference type="EMBL" id="GGEC01071033">
    <property type="protein sequence ID" value="MBX51517.1"/>
    <property type="molecule type" value="Transcribed_RNA"/>
</dbReference>
<reference evidence="1" key="1">
    <citation type="submission" date="2018-02" db="EMBL/GenBank/DDBJ databases">
        <title>Rhizophora mucronata_Transcriptome.</title>
        <authorList>
            <person name="Meera S.P."/>
            <person name="Sreeshan A."/>
            <person name="Augustine A."/>
        </authorList>
    </citation>
    <scope>NUCLEOTIDE SEQUENCE</scope>
    <source>
        <tissue evidence="1">Leaf</tissue>
    </source>
</reference>
<protein>
    <submittedName>
        <fullName evidence="1">Uncharacterized protein</fullName>
    </submittedName>
</protein>
<proteinExistence type="predicted"/>
<name>A0A2P2P9Z2_RHIMU</name>
<evidence type="ECO:0000313" key="1">
    <source>
        <dbReference type="EMBL" id="MBX51517.1"/>
    </source>
</evidence>